<dbReference type="PIRSF" id="PIRSF026449">
    <property type="entry name" value="UCP026449"/>
    <property type="match status" value="1"/>
</dbReference>
<accession>A0A2S7K158</accession>
<dbReference type="InterPro" id="IPR019283">
    <property type="entry name" value="DUF2330"/>
</dbReference>
<evidence type="ECO:0000313" key="2">
    <source>
        <dbReference type="EMBL" id="PQA86158.1"/>
    </source>
</evidence>
<proteinExistence type="predicted"/>
<name>A0A2S7K158_9PROT</name>
<evidence type="ECO:0000256" key="1">
    <source>
        <dbReference type="SAM" id="SignalP"/>
    </source>
</evidence>
<keyword evidence="3" id="KW-1185">Reference proteome</keyword>
<gene>
    <name evidence="2" type="ORF">CW354_17520</name>
</gene>
<dbReference type="Proteomes" id="UP000239504">
    <property type="component" value="Unassembled WGS sequence"/>
</dbReference>
<feature type="chain" id="PRO_5015771357" evidence="1">
    <location>
        <begin position="28"/>
        <end position="459"/>
    </location>
</feature>
<reference evidence="2 3" key="1">
    <citation type="submission" date="2017-12" db="EMBL/GenBank/DDBJ databases">
        <authorList>
            <person name="Hurst M.R.H."/>
        </authorList>
    </citation>
    <scope>NUCLEOTIDE SEQUENCE [LARGE SCALE GENOMIC DNA]</scope>
    <source>
        <strain evidence="2 3">SY-3-19</strain>
    </source>
</reference>
<sequence>MRRSFKKTLFAAASATAALALTGGAIAFCGFYVAKADTKLFNKASKVALMRDGDRTVMTMANDFQGDLKEFAVVVPVPVVLEEGQIHVTDSAILDHLDAYTAPRLVEYFDEDPCMVYEREEMAMAAPMDAVTVTASKRQKGYGVTIEAEYTVGEYDIQILSAEQSDGLAAWLTDNGYKLPEGAEATLGSYIKQNTKFFVAKVNLEEQAQTGLHYLRPLQIAFESPKFVLPIRLGTVNAEGKQELFVFGLTRSGRIETTNYRTVKLPTGQNVPLYVKDEFGDFYKSMFREQVEKENERAVFLEYAWDMAWCDPCAADPLSRQELRELGVYWLGSANSGALPRRPAPGGAQDVYVTRLHVSYDAEHFPEDLIFKETGDRSNFHGRYVLRHPYKGDASCEAAKDYRAELPKRFEKEAQTLANLTGWDIDDIRDRMNAGNQSFTPPEPEPWWKRLWGGDKKEG</sequence>
<dbReference type="EMBL" id="PJCH01000015">
    <property type="protein sequence ID" value="PQA86158.1"/>
    <property type="molecule type" value="Genomic_DNA"/>
</dbReference>
<keyword evidence="1" id="KW-0732">Signal</keyword>
<dbReference type="OrthoDB" id="9759899at2"/>
<protein>
    <submittedName>
        <fullName evidence="2">DUF2330 domain-containing protein</fullName>
    </submittedName>
</protein>
<comment type="caution">
    <text evidence="2">The sequence shown here is derived from an EMBL/GenBank/DDBJ whole genome shotgun (WGS) entry which is preliminary data.</text>
</comment>
<evidence type="ECO:0000313" key="3">
    <source>
        <dbReference type="Proteomes" id="UP000239504"/>
    </source>
</evidence>
<feature type="signal peptide" evidence="1">
    <location>
        <begin position="1"/>
        <end position="27"/>
    </location>
</feature>
<dbReference type="RefSeq" id="WP_104831370.1">
    <property type="nucleotide sequence ID" value="NZ_PJCH01000015.1"/>
</dbReference>
<organism evidence="2 3">
    <name type="scientific">Hyphococcus luteus</name>
    <dbReference type="NCBI Taxonomy" id="2058213"/>
    <lineage>
        <taxon>Bacteria</taxon>
        <taxon>Pseudomonadati</taxon>
        <taxon>Pseudomonadota</taxon>
        <taxon>Alphaproteobacteria</taxon>
        <taxon>Parvularculales</taxon>
        <taxon>Parvularculaceae</taxon>
        <taxon>Hyphococcus</taxon>
    </lineage>
</organism>
<dbReference type="AlphaFoldDB" id="A0A2S7K158"/>
<dbReference type="InterPro" id="IPR016838">
    <property type="entry name" value="UCP026449"/>
</dbReference>
<dbReference type="Pfam" id="PF10092">
    <property type="entry name" value="DUF2330"/>
    <property type="match status" value="1"/>
</dbReference>